<dbReference type="RefSeq" id="WP_378417463.1">
    <property type="nucleotide sequence ID" value="NZ_JBHSFO010000005.1"/>
</dbReference>
<keyword evidence="2" id="KW-0378">Hydrolase</keyword>
<organism evidence="2 3">
    <name type="scientific">Rhodococcus kronopolitis</name>
    <dbReference type="NCBI Taxonomy" id="1460226"/>
    <lineage>
        <taxon>Bacteria</taxon>
        <taxon>Bacillati</taxon>
        <taxon>Actinomycetota</taxon>
        <taxon>Actinomycetes</taxon>
        <taxon>Mycobacteriales</taxon>
        <taxon>Nocardiaceae</taxon>
        <taxon>Rhodococcus</taxon>
    </lineage>
</organism>
<keyword evidence="3" id="KW-1185">Reference proteome</keyword>
<dbReference type="EMBL" id="JBHSFO010000005">
    <property type="protein sequence ID" value="MFC4604562.1"/>
    <property type="molecule type" value="Genomic_DNA"/>
</dbReference>
<sequence length="383" mass="42153">MALMHGEQHLTCQCPDQACPTKLLPAHERERGKVDVQLHIDLDTLLGLVDDPGFLSGHGPIDPELARRIAEDATWQAIIADARKIAAQRDGDSGSSRQDDENPVEGGESDCAREGLCTDEVVEQPAAPGIPIRYRSRRRTAGAVPSGPDEPPPSWQDPPLPPPRTDLNPEITTGDIHAAITTNPALLDGEFPDGHGGFDQPPRGALTYRPSNAVRKAVFAKYSTCTFPGCTVPTRKCQFDHIVEYDHDDPERGSWTVETNGEPSCGLHHQAKTDRHFRVVRLAGDVIVWIGRNGAIGVTLPDRYVATASPRRPKVRPLESPPAAEKPPDALIYEPTWWESHMRPCDRPPDTRRTRHDRRPGTPCPLPGAARPSRRAPRGHRRP</sequence>
<gene>
    <name evidence="2" type="ORF">ACFO6S_12770</name>
</gene>
<accession>A0ABV9FSI0</accession>
<dbReference type="InterPro" id="IPR003615">
    <property type="entry name" value="HNH_nuc"/>
</dbReference>
<keyword evidence="2" id="KW-0255">Endonuclease</keyword>
<dbReference type="Proteomes" id="UP001595914">
    <property type="component" value="Unassembled WGS sequence"/>
</dbReference>
<proteinExistence type="predicted"/>
<evidence type="ECO:0000256" key="1">
    <source>
        <dbReference type="SAM" id="MobiDB-lite"/>
    </source>
</evidence>
<reference evidence="3" key="1">
    <citation type="journal article" date="2019" name="Int. J. Syst. Evol. Microbiol.">
        <title>The Global Catalogue of Microorganisms (GCM) 10K type strain sequencing project: providing services to taxonomists for standard genome sequencing and annotation.</title>
        <authorList>
            <consortium name="The Broad Institute Genomics Platform"/>
            <consortium name="The Broad Institute Genome Sequencing Center for Infectious Disease"/>
            <person name="Wu L."/>
            <person name="Ma J."/>
        </authorList>
    </citation>
    <scope>NUCLEOTIDE SEQUENCE [LARGE SCALE GENOMIC DNA]</scope>
    <source>
        <strain evidence="3">CCUG 54520</strain>
    </source>
</reference>
<evidence type="ECO:0000313" key="3">
    <source>
        <dbReference type="Proteomes" id="UP001595914"/>
    </source>
</evidence>
<keyword evidence="2" id="KW-0540">Nuclease</keyword>
<protein>
    <submittedName>
        <fullName evidence="2">HNH endonuclease signature motif containing protein</fullName>
    </submittedName>
</protein>
<comment type="caution">
    <text evidence="2">The sequence shown here is derived from an EMBL/GenBank/DDBJ whole genome shotgun (WGS) entry which is preliminary data.</text>
</comment>
<name>A0ABV9FSI0_9NOCA</name>
<feature type="region of interest" description="Disordered" evidence="1">
    <location>
        <begin position="309"/>
        <end position="328"/>
    </location>
</feature>
<dbReference type="GO" id="GO:0004519">
    <property type="term" value="F:endonuclease activity"/>
    <property type="evidence" value="ECO:0007669"/>
    <property type="project" value="UniProtKB-KW"/>
</dbReference>
<evidence type="ECO:0000313" key="2">
    <source>
        <dbReference type="EMBL" id="MFC4604562.1"/>
    </source>
</evidence>
<feature type="region of interest" description="Disordered" evidence="1">
    <location>
        <begin position="340"/>
        <end position="383"/>
    </location>
</feature>
<feature type="compositionally biased region" description="Pro residues" evidence="1">
    <location>
        <begin position="148"/>
        <end position="164"/>
    </location>
</feature>
<dbReference type="CDD" id="cd00085">
    <property type="entry name" value="HNHc"/>
    <property type="match status" value="1"/>
</dbReference>
<feature type="region of interest" description="Disordered" evidence="1">
    <location>
        <begin position="86"/>
        <end position="169"/>
    </location>
</feature>
<feature type="compositionally biased region" description="Basic and acidic residues" evidence="1">
    <location>
        <begin position="86"/>
        <end position="100"/>
    </location>
</feature>
<feature type="compositionally biased region" description="Basic residues" evidence="1">
    <location>
        <begin position="372"/>
        <end position="383"/>
    </location>
</feature>
<feature type="compositionally biased region" description="Basic and acidic residues" evidence="1">
    <location>
        <begin position="340"/>
        <end position="352"/>
    </location>
</feature>